<evidence type="ECO:0000313" key="3">
    <source>
        <dbReference type="Proteomes" id="UP000051386"/>
    </source>
</evidence>
<dbReference type="AlphaFoldDB" id="A0A0R0D4A8"/>
<protein>
    <submittedName>
        <fullName evidence="2">Anti-sigma F factor antagonist</fullName>
    </submittedName>
</protein>
<dbReference type="SUPFAM" id="SSF52091">
    <property type="entry name" value="SpoIIaa-like"/>
    <property type="match status" value="1"/>
</dbReference>
<dbReference type="Proteomes" id="UP000051386">
    <property type="component" value="Unassembled WGS sequence"/>
</dbReference>
<comment type="caution">
    <text evidence="2">The sequence shown here is derived from an EMBL/GenBank/DDBJ whole genome shotgun (WGS) entry which is preliminary data.</text>
</comment>
<dbReference type="PROSITE" id="PS50801">
    <property type="entry name" value="STAS"/>
    <property type="match status" value="1"/>
</dbReference>
<proteinExistence type="predicted"/>
<gene>
    <name evidence="2" type="ORF">ABB28_03840</name>
</gene>
<dbReference type="CDD" id="cd07043">
    <property type="entry name" value="STAS_anti-anti-sigma_factors"/>
    <property type="match status" value="1"/>
</dbReference>
<organism evidence="2 3">
    <name type="scientific">Stenotrophomonas chelatiphaga</name>
    <dbReference type="NCBI Taxonomy" id="517011"/>
    <lineage>
        <taxon>Bacteria</taxon>
        <taxon>Pseudomonadati</taxon>
        <taxon>Pseudomonadota</taxon>
        <taxon>Gammaproteobacteria</taxon>
        <taxon>Lysobacterales</taxon>
        <taxon>Lysobacteraceae</taxon>
        <taxon>Stenotrophomonas</taxon>
    </lineage>
</organism>
<dbReference type="PANTHER" id="PTHR33495:SF2">
    <property type="entry name" value="ANTI-SIGMA FACTOR ANTAGONIST TM_1081-RELATED"/>
    <property type="match status" value="1"/>
</dbReference>
<dbReference type="RefSeq" id="WP_057507357.1">
    <property type="nucleotide sequence ID" value="NZ_JANUEG010000010.1"/>
</dbReference>
<feature type="domain" description="STAS" evidence="1">
    <location>
        <begin position="20"/>
        <end position="117"/>
    </location>
</feature>
<dbReference type="Pfam" id="PF13466">
    <property type="entry name" value="STAS_2"/>
    <property type="match status" value="1"/>
</dbReference>
<dbReference type="GO" id="GO:0043856">
    <property type="term" value="F:anti-sigma factor antagonist activity"/>
    <property type="evidence" value="ECO:0007669"/>
    <property type="project" value="TreeGrafter"/>
</dbReference>
<dbReference type="InterPro" id="IPR058548">
    <property type="entry name" value="MlaB-like_STAS"/>
</dbReference>
<dbReference type="EMBL" id="LDJK01000010">
    <property type="protein sequence ID" value="KRG76262.1"/>
    <property type="molecule type" value="Genomic_DNA"/>
</dbReference>
<dbReference type="Gene3D" id="3.30.750.24">
    <property type="entry name" value="STAS domain"/>
    <property type="match status" value="1"/>
</dbReference>
<reference evidence="2 3" key="1">
    <citation type="submission" date="2015-05" db="EMBL/GenBank/DDBJ databases">
        <title>Genome sequencing and analysis of members of genus Stenotrophomonas.</title>
        <authorList>
            <person name="Patil P.P."/>
            <person name="Midha S."/>
            <person name="Patil P.B."/>
        </authorList>
    </citation>
    <scope>NUCLEOTIDE SEQUENCE [LARGE SCALE GENOMIC DNA]</scope>
    <source>
        <strain evidence="2 3">DSM 21508</strain>
    </source>
</reference>
<name>A0A0R0D4A8_9GAMM</name>
<dbReference type="InterPro" id="IPR002645">
    <property type="entry name" value="STAS_dom"/>
</dbReference>
<sequence length="126" mass="13869">MSRLTLRIDPGDSPYQRVFLSGWLDGSTHAELDAALAPLLHDGTHILELNLAGLDYISSAGLRSIFRARKALHPHAGRLLVMQPRPGVRKVFELVKAVPVEEVFASQQELDDYLSAIQQKVASGEL</sequence>
<evidence type="ECO:0000313" key="2">
    <source>
        <dbReference type="EMBL" id="KRG76262.1"/>
    </source>
</evidence>
<dbReference type="PANTHER" id="PTHR33495">
    <property type="entry name" value="ANTI-SIGMA FACTOR ANTAGONIST TM_1081-RELATED-RELATED"/>
    <property type="match status" value="1"/>
</dbReference>
<dbReference type="InterPro" id="IPR036513">
    <property type="entry name" value="STAS_dom_sf"/>
</dbReference>
<accession>A0A0R0D4A8</accession>
<keyword evidence="3" id="KW-1185">Reference proteome</keyword>
<evidence type="ECO:0000259" key="1">
    <source>
        <dbReference type="PROSITE" id="PS50801"/>
    </source>
</evidence>
<dbReference type="PATRIC" id="fig|517011.3.peg.58"/>